<evidence type="ECO:0000256" key="3">
    <source>
        <dbReference type="ARBA" id="ARBA00022478"/>
    </source>
</evidence>
<keyword evidence="7" id="KW-1185">Reference proteome</keyword>
<feature type="domain" description="RNA polymerase III subunit Rpc25" evidence="5">
    <location>
        <begin position="78"/>
        <end position="151"/>
    </location>
</feature>
<evidence type="ECO:0000313" key="6">
    <source>
        <dbReference type="EMBL" id="EPR78396.1"/>
    </source>
</evidence>
<evidence type="ECO:0000256" key="4">
    <source>
        <dbReference type="ARBA" id="ARBA00023163"/>
    </source>
</evidence>
<dbReference type="SUPFAM" id="SSF88798">
    <property type="entry name" value="N-terminal, heterodimerisation domain of RBP7 (RpoE)"/>
    <property type="match status" value="1"/>
</dbReference>
<organism evidence="6 7">
    <name type="scientific">Spraguea lophii (strain 42_110)</name>
    <name type="common">Microsporidian parasite</name>
    <dbReference type="NCBI Taxonomy" id="1358809"/>
    <lineage>
        <taxon>Eukaryota</taxon>
        <taxon>Fungi</taxon>
        <taxon>Fungi incertae sedis</taxon>
        <taxon>Microsporidia</taxon>
        <taxon>Spragueidae</taxon>
        <taxon>Spraguea</taxon>
    </lineage>
</organism>
<dbReference type="InterPro" id="IPR012340">
    <property type="entry name" value="NA-bd_OB-fold"/>
</dbReference>
<dbReference type="HOGENOM" id="CLU_073901_2_0_1"/>
<protein>
    <submittedName>
        <fullName evidence="6">DNA-directed RNA polymerase III RPC8</fullName>
    </submittedName>
</protein>
<dbReference type="Gene3D" id="3.30.1490.120">
    <property type="entry name" value="RNA polymerase Rpb7-like, N-terminal domain"/>
    <property type="match status" value="1"/>
</dbReference>
<keyword evidence="3 6" id="KW-0240">DNA-directed RNA polymerase</keyword>
<dbReference type="VEuPathDB" id="MicrosporidiaDB:SLOPH_321"/>
<dbReference type="InterPro" id="IPR045113">
    <property type="entry name" value="Rpb7-like"/>
</dbReference>
<reference evidence="7" key="1">
    <citation type="journal article" date="2013" name="PLoS Genet.">
        <title>The genome of Spraguea lophii and the basis of host-microsporidian interactions.</title>
        <authorList>
            <person name="Campbell S.E."/>
            <person name="Williams T.A."/>
            <person name="Yousuf A."/>
            <person name="Soanes D.M."/>
            <person name="Paszkiewicz K.H."/>
            <person name="Williams B.A.P."/>
        </authorList>
    </citation>
    <scope>NUCLEOTIDE SEQUENCE [LARGE SCALE GENOMIC DNA]</scope>
    <source>
        <strain evidence="7">42_110</strain>
    </source>
</reference>
<dbReference type="GO" id="GO:0005666">
    <property type="term" value="C:RNA polymerase III complex"/>
    <property type="evidence" value="ECO:0007669"/>
    <property type="project" value="TreeGrafter"/>
</dbReference>
<dbReference type="PANTHER" id="PTHR12709:SF1">
    <property type="entry name" value="DNA-DIRECTED RNA POLYMERASE III SUBUNIT RPC8"/>
    <property type="match status" value="1"/>
</dbReference>
<comment type="similarity">
    <text evidence="2">Belongs to the eukaryotic RPB7/RPC8 RNA polymerase subunit family.</text>
</comment>
<dbReference type="AlphaFoldDB" id="S7W6I3"/>
<evidence type="ECO:0000256" key="1">
    <source>
        <dbReference type="ARBA" id="ARBA00004123"/>
    </source>
</evidence>
<dbReference type="FunCoup" id="S7W6I3">
    <property type="interactions" value="155"/>
</dbReference>
<dbReference type="EMBL" id="ATCN01000815">
    <property type="protein sequence ID" value="EPR78396.1"/>
    <property type="molecule type" value="Genomic_DNA"/>
</dbReference>
<name>S7W6I3_SPRLO</name>
<dbReference type="Gene3D" id="2.40.50.140">
    <property type="entry name" value="Nucleic acid-binding proteins"/>
    <property type="match status" value="1"/>
</dbReference>
<evidence type="ECO:0000259" key="5">
    <source>
        <dbReference type="Pfam" id="PF08292"/>
    </source>
</evidence>
<dbReference type="OMA" id="IVNTIHV"/>
<dbReference type="InterPro" id="IPR036898">
    <property type="entry name" value="RNA_pol_Rpb7-like_N_sf"/>
</dbReference>
<evidence type="ECO:0000256" key="2">
    <source>
        <dbReference type="ARBA" id="ARBA00009307"/>
    </source>
</evidence>
<gene>
    <name evidence="6" type="ORF">SLOPH_321</name>
</gene>
<dbReference type="InParanoid" id="S7W6I3"/>
<dbReference type="PANTHER" id="PTHR12709">
    <property type="entry name" value="DNA-DIRECTED RNA POLYMERASE II, III"/>
    <property type="match status" value="1"/>
</dbReference>
<proteinExistence type="inferred from homology"/>
<comment type="subcellular location">
    <subcellularLocation>
        <location evidence="1">Nucleus</location>
    </subcellularLocation>
</comment>
<accession>S7W6I3</accession>
<evidence type="ECO:0000313" key="7">
    <source>
        <dbReference type="Proteomes" id="UP000014978"/>
    </source>
</evidence>
<dbReference type="OrthoDB" id="10256606at2759"/>
<comment type="caution">
    <text evidence="6">The sequence shown here is derived from an EMBL/GenBank/DDBJ whole genome shotgun (WGS) entry which is preliminary data.</text>
</comment>
<dbReference type="InterPro" id="IPR013238">
    <property type="entry name" value="RNA_pol_III_Rbc25"/>
</dbReference>
<dbReference type="GO" id="GO:0006384">
    <property type="term" value="P:transcription initiation at RNA polymerase III promoter"/>
    <property type="evidence" value="ECO:0007669"/>
    <property type="project" value="TreeGrafter"/>
</dbReference>
<dbReference type="STRING" id="1358809.S7W6I3"/>
<dbReference type="Proteomes" id="UP000014978">
    <property type="component" value="Unassembled WGS sequence"/>
</dbReference>
<sequence>MFKRIEVEDDVILHPNDYKNTDKTMQNLNNRYINRILDDYLCVCIESIVKINGNKIINGLIKTNIRFKVIVYKMYHGEVIEGTILRQEENEIKICTPFFSDISVKKEDLLKGCEKGTFIKNNKEFMVWYWMYKENKLYFKNNAKVKFKIKNICTDPLMIEARMDEFGLGPVEWWY</sequence>
<keyword evidence="4" id="KW-0804">Transcription</keyword>
<dbReference type="Pfam" id="PF08292">
    <property type="entry name" value="RNA_pol_Rbc25"/>
    <property type="match status" value="1"/>
</dbReference>